<name>A0ABN7VTY6_GIGMA</name>
<proteinExistence type="predicted"/>
<sequence length="57" mass="6960">LENYEKILEEENDDEEKKFLFISESKLQKHQQIYNSIDNFGEDNLINNKDKNSEKYF</sequence>
<accession>A0ABN7VTY6</accession>
<evidence type="ECO:0000313" key="1">
    <source>
        <dbReference type="EMBL" id="CAG8798850.1"/>
    </source>
</evidence>
<protein>
    <submittedName>
        <fullName evidence="1">38542_t:CDS:1</fullName>
    </submittedName>
</protein>
<reference evidence="1 2" key="1">
    <citation type="submission" date="2021-06" db="EMBL/GenBank/DDBJ databases">
        <authorList>
            <person name="Kallberg Y."/>
            <person name="Tangrot J."/>
            <person name="Rosling A."/>
        </authorList>
    </citation>
    <scope>NUCLEOTIDE SEQUENCE [LARGE SCALE GENOMIC DNA]</scope>
    <source>
        <strain evidence="1 2">120-4 pot B 10/14</strain>
    </source>
</reference>
<keyword evidence="2" id="KW-1185">Reference proteome</keyword>
<feature type="non-terminal residue" evidence="1">
    <location>
        <position position="1"/>
    </location>
</feature>
<dbReference type="EMBL" id="CAJVQB010022144">
    <property type="protein sequence ID" value="CAG8798850.1"/>
    <property type="molecule type" value="Genomic_DNA"/>
</dbReference>
<organism evidence="1 2">
    <name type="scientific">Gigaspora margarita</name>
    <dbReference type="NCBI Taxonomy" id="4874"/>
    <lineage>
        <taxon>Eukaryota</taxon>
        <taxon>Fungi</taxon>
        <taxon>Fungi incertae sedis</taxon>
        <taxon>Mucoromycota</taxon>
        <taxon>Glomeromycotina</taxon>
        <taxon>Glomeromycetes</taxon>
        <taxon>Diversisporales</taxon>
        <taxon>Gigasporaceae</taxon>
        <taxon>Gigaspora</taxon>
    </lineage>
</organism>
<evidence type="ECO:0000313" key="2">
    <source>
        <dbReference type="Proteomes" id="UP000789901"/>
    </source>
</evidence>
<gene>
    <name evidence="1" type="ORF">GMARGA_LOCUS22681</name>
</gene>
<dbReference type="Proteomes" id="UP000789901">
    <property type="component" value="Unassembled WGS sequence"/>
</dbReference>
<comment type="caution">
    <text evidence="1">The sequence shown here is derived from an EMBL/GenBank/DDBJ whole genome shotgun (WGS) entry which is preliminary data.</text>
</comment>